<keyword evidence="3" id="KW-1185">Reference proteome</keyword>
<accession>A0ABT0YHQ6</accession>
<dbReference type="EMBL" id="JAMQOL010000092">
    <property type="protein sequence ID" value="MCM4085038.1"/>
    <property type="molecule type" value="Genomic_DNA"/>
</dbReference>
<reference evidence="2 3" key="1">
    <citation type="submission" date="2022-06" db="EMBL/GenBank/DDBJ databases">
        <title>Actinoplanes abujensis sp. nov., isolated from Nigerian arid soil.</title>
        <authorList>
            <person name="Ding P."/>
        </authorList>
    </citation>
    <scope>NUCLEOTIDE SEQUENCE [LARGE SCALE GENOMIC DNA]</scope>
    <source>
        <strain evidence="3">TRM88002</strain>
    </source>
</reference>
<dbReference type="RefSeq" id="WP_251804771.1">
    <property type="nucleotide sequence ID" value="NZ_JAMQOL010000092.1"/>
</dbReference>
<evidence type="ECO:0000313" key="3">
    <source>
        <dbReference type="Proteomes" id="UP001523216"/>
    </source>
</evidence>
<gene>
    <name evidence="2" type="ORF">LXN57_46680</name>
</gene>
<dbReference type="PROSITE" id="PS50943">
    <property type="entry name" value="HTH_CROC1"/>
    <property type="match status" value="1"/>
</dbReference>
<dbReference type="Gene3D" id="1.10.260.40">
    <property type="entry name" value="lambda repressor-like DNA-binding domains"/>
    <property type="match status" value="1"/>
</dbReference>
<evidence type="ECO:0000313" key="2">
    <source>
        <dbReference type="EMBL" id="MCM4085038.1"/>
    </source>
</evidence>
<dbReference type="CDD" id="cd00093">
    <property type="entry name" value="HTH_XRE"/>
    <property type="match status" value="1"/>
</dbReference>
<dbReference type="PANTHER" id="PTHR35010:SF2">
    <property type="entry name" value="BLL4672 PROTEIN"/>
    <property type="match status" value="1"/>
</dbReference>
<dbReference type="PANTHER" id="PTHR35010">
    <property type="entry name" value="BLL4672 PROTEIN-RELATED"/>
    <property type="match status" value="1"/>
</dbReference>
<dbReference type="InterPro" id="IPR001387">
    <property type="entry name" value="Cro/C1-type_HTH"/>
</dbReference>
<dbReference type="SMART" id="SM00530">
    <property type="entry name" value="HTH_XRE"/>
    <property type="match status" value="1"/>
</dbReference>
<proteinExistence type="predicted"/>
<dbReference type="Proteomes" id="UP001523216">
    <property type="component" value="Unassembled WGS sequence"/>
</dbReference>
<protein>
    <submittedName>
        <fullName evidence="2">Helix-turn-helix domain-containing protein</fullName>
    </submittedName>
</protein>
<dbReference type="Gene3D" id="3.30.450.180">
    <property type="match status" value="1"/>
</dbReference>
<name>A0ABT0YHQ6_9ACTN</name>
<dbReference type="Pfam" id="PF13560">
    <property type="entry name" value="HTH_31"/>
    <property type="match status" value="1"/>
</dbReference>
<comment type="caution">
    <text evidence="2">The sequence shown here is derived from an EMBL/GenBank/DDBJ whole genome shotgun (WGS) entry which is preliminary data.</text>
</comment>
<feature type="domain" description="HTH cro/C1-type" evidence="1">
    <location>
        <begin position="37"/>
        <end position="82"/>
    </location>
</feature>
<dbReference type="InterPro" id="IPR041413">
    <property type="entry name" value="MLTR_LBD"/>
</dbReference>
<dbReference type="SUPFAM" id="SSF47413">
    <property type="entry name" value="lambda repressor-like DNA-binding domains"/>
    <property type="match status" value="1"/>
</dbReference>
<sequence length="296" mass="32474">MSVSAPGLGTYLRSLRTRVTPASLGLSVQGNRRRVPGLRREEIAQLAGVSVSYYISLEQGRAEHASPEILGAIARALHLDEYEEGHLLNLATAAQHRRRGPRRRTPRLAPALLALLEAMPGVPAFAHDSTLDVLAWNRVGHALYAPHLDRSLVDQPCRRPNLARMVFLDPWCREFYVDWRAKAESLTAMLRLNAGREPHNTALSDLVGELIVNSPDFERMWLRHRVRACTVTVVDLDHPQVGRLRLTQQALASLATADTVLVTATAEAGSASHERLQLLGSLTAGGPPARNGAVCR</sequence>
<dbReference type="InterPro" id="IPR010982">
    <property type="entry name" value="Lambda_DNA-bd_dom_sf"/>
</dbReference>
<evidence type="ECO:0000259" key="1">
    <source>
        <dbReference type="PROSITE" id="PS50943"/>
    </source>
</evidence>
<dbReference type="Pfam" id="PF17765">
    <property type="entry name" value="MLTR_LBD"/>
    <property type="match status" value="1"/>
</dbReference>
<organism evidence="2 3">
    <name type="scientific">Paractinoplanes hotanensis</name>
    <dbReference type="NCBI Taxonomy" id="2906497"/>
    <lineage>
        <taxon>Bacteria</taxon>
        <taxon>Bacillati</taxon>
        <taxon>Actinomycetota</taxon>
        <taxon>Actinomycetes</taxon>
        <taxon>Micromonosporales</taxon>
        <taxon>Micromonosporaceae</taxon>
        <taxon>Paractinoplanes</taxon>
    </lineage>
</organism>